<dbReference type="KEGG" id="vg:23681232"/>
<dbReference type="OrthoDB" id="40920at10239"/>
<dbReference type="RefSeq" id="YP_009126471.1">
    <property type="nucleotide sequence ID" value="NC_026609.1"/>
</dbReference>
<accession>A0A0A7DMK7</accession>
<dbReference type="EMBL" id="KM514685">
    <property type="protein sequence ID" value="AIS73887.1"/>
    <property type="molecule type" value="Genomic_DNA"/>
</dbReference>
<dbReference type="Proteomes" id="UP000030928">
    <property type="component" value="Segment"/>
</dbReference>
<evidence type="ECO:0000313" key="2">
    <source>
        <dbReference type="Proteomes" id="UP000030928"/>
    </source>
</evidence>
<name>A0A0A7DMK7_9CAUD</name>
<keyword evidence="2" id="KW-1185">Reference proteome</keyword>
<dbReference type="GeneID" id="23681232"/>
<evidence type="ECO:0000313" key="1">
    <source>
        <dbReference type="EMBL" id="AIS73887.1"/>
    </source>
</evidence>
<reference evidence="1 2" key="1">
    <citation type="journal article" date="2014" name="Appl. Environ. Microbiol.">
        <title>Genome and proteome analysis of bacteriophage Ldl1 reveals the existence of a novel phage group infecting Lactobacillus delbrueckii subsp. Lactis.</title>
        <authorList>
            <person name="Casey E."/>
            <person name="Mahony J."/>
            <person name="Neve H."/>
            <person name="Noben J.P."/>
            <person name="Bello F.D."/>
            <person name="van Sinderen D."/>
        </authorList>
    </citation>
    <scope>NUCLEOTIDE SEQUENCE [LARGE SCALE GENOMIC DNA]</scope>
    <source>
        <strain evidence="1">Ldl1</strain>
    </source>
</reference>
<organism evidence="1 2">
    <name type="scientific">Lactobacillus phage Ldl1</name>
    <dbReference type="NCBI Taxonomy" id="1552735"/>
    <lineage>
        <taxon>Viruses</taxon>
        <taxon>Duplodnaviria</taxon>
        <taxon>Heunggongvirae</taxon>
        <taxon>Uroviricota</taxon>
        <taxon>Caudoviricetes</taxon>
        <taxon>Tybeckvirinae</taxon>
        <taxon>Lidleunavirus</taxon>
        <taxon>Lidleunavirus Ldl1</taxon>
    </lineage>
</organism>
<protein>
    <submittedName>
        <fullName evidence="1">Uncharacterized protein</fullName>
    </submittedName>
</protein>
<gene>
    <name evidence="1" type="ORF">LDL_029</name>
</gene>
<proteinExistence type="predicted"/>
<sequence>MQISPESYINVLTEQVKNLTIENAQLRAFIFDMAAKTKDTGNETAEKDKDTD</sequence>